<feature type="non-terminal residue" evidence="1">
    <location>
        <position position="1"/>
    </location>
</feature>
<keyword evidence="2" id="KW-1185">Reference proteome</keyword>
<dbReference type="AlphaFoldDB" id="A0AA88W088"/>
<dbReference type="EMBL" id="JAVXUP010000999">
    <property type="protein sequence ID" value="KAK3017499.1"/>
    <property type="molecule type" value="Genomic_DNA"/>
</dbReference>
<name>A0AA88W088_9ASTE</name>
<gene>
    <name evidence="1" type="ORF">RJ639_006003</name>
</gene>
<dbReference type="Gene3D" id="2.40.160.200">
    <property type="entry name" value="LURP1-related"/>
    <property type="match status" value="1"/>
</dbReference>
<dbReference type="Proteomes" id="UP001188597">
    <property type="component" value="Unassembled WGS sequence"/>
</dbReference>
<accession>A0AA88W088</accession>
<organism evidence="1 2">
    <name type="scientific">Escallonia herrerae</name>
    <dbReference type="NCBI Taxonomy" id="1293975"/>
    <lineage>
        <taxon>Eukaryota</taxon>
        <taxon>Viridiplantae</taxon>
        <taxon>Streptophyta</taxon>
        <taxon>Embryophyta</taxon>
        <taxon>Tracheophyta</taxon>
        <taxon>Spermatophyta</taxon>
        <taxon>Magnoliopsida</taxon>
        <taxon>eudicotyledons</taxon>
        <taxon>Gunneridae</taxon>
        <taxon>Pentapetalae</taxon>
        <taxon>asterids</taxon>
        <taxon>campanulids</taxon>
        <taxon>Escalloniales</taxon>
        <taxon>Escalloniaceae</taxon>
        <taxon>Escallonia</taxon>
    </lineage>
</organism>
<proteinExistence type="predicted"/>
<protein>
    <submittedName>
        <fullName evidence="1">Uncharacterized protein</fullName>
    </submittedName>
</protein>
<reference evidence="1" key="1">
    <citation type="submission" date="2022-12" db="EMBL/GenBank/DDBJ databases">
        <title>Draft genome assemblies for two species of Escallonia (Escalloniales).</title>
        <authorList>
            <person name="Chanderbali A."/>
            <person name="Dervinis C."/>
            <person name="Anghel I."/>
            <person name="Soltis D."/>
            <person name="Soltis P."/>
            <person name="Zapata F."/>
        </authorList>
    </citation>
    <scope>NUCLEOTIDE SEQUENCE</scope>
    <source>
        <strain evidence="1">UCBG64.0493</strain>
        <tissue evidence="1">Leaf</tissue>
    </source>
</reference>
<sequence length="71" mass="8124">MDEFMVTVYPHVDYAFIVSLITTLDGINHEIHIFRTLLDANIQAGLKNCNSGTCLAFMKYSLPLVHFHRIL</sequence>
<comment type="caution">
    <text evidence="1">The sequence shown here is derived from an EMBL/GenBank/DDBJ whole genome shotgun (WGS) entry which is preliminary data.</text>
</comment>
<evidence type="ECO:0000313" key="2">
    <source>
        <dbReference type="Proteomes" id="UP001188597"/>
    </source>
</evidence>
<evidence type="ECO:0000313" key="1">
    <source>
        <dbReference type="EMBL" id="KAK3017499.1"/>
    </source>
</evidence>
<dbReference type="InterPro" id="IPR038595">
    <property type="entry name" value="LOR_sf"/>
</dbReference>